<sequence>MTGSIKSSLYIALALLIYATLSSPFPQNPGVFEAAVALCLMLFVRIPIGALIAAGSFRGMDQYKSFPVWLHMLFFYLLWWELINGAVLQGNNLVDVIRDLIPFIYLFMPLFLLPAMQKAKLDWGAILPWIISLVGVIFSIRFYIKADINLTEIGRRYFSDYLLYFPYDPSVIFAGIFLPLMAIQIWRVKSPIRMIGSIVMVIGGALALGSLLAVAQRAPIGLAVVCFTVYALGVARQSIGKLVLVLVLFASVYMVAQDQIASSLDLLQAKQSEYGANGKTDEMFTIFKEVAKDPSAFFLGRGWGGLFFDPIYMAKVSYTHSVITYYMLKAGVIGLITFILYLGWVLSRMLKAFTMSRLPVILASIVPMSIGMLFQPSYKCLSYGVILALVCALPSRMKAMEHKPQEIDQVGRFVQISS</sequence>
<evidence type="ECO:0000313" key="2">
    <source>
        <dbReference type="EMBL" id="MBD0379769.1"/>
    </source>
</evidence>
<keyword evidence="3" id="KW-1185">Reference proteome</keyword>
<feature type="transmembrane region" description="Helical" evidence="1">
    <location>
        <begin position="123"/>
        <end position="144"/>
    </location>
</feature>
<gene>
    <name evidence="2" type="ORF">ICC18_06565</name>
</gene>
<feature type="transmembrane region" description="Helical" evidence="1">
    <location>
        <begin position="100"/>
        <end position="116"/>
    </location>
</feature>
<feature type="transmembrane region" description="Helical" evidence="1">
    <location>
        <begin position="323"/>
        <end position="346"/>
    </location>
</feature>
<keyword evidence="1" id="KW-1133">Transmembrane helix</keyword>
<evidence type="ECO:0000256" key="1">
    <source>
        <dbReference type="SAM" id="Phobius"/>
    </source>
</evidence>
<name>A0A926KPA7_9BACL</name>
<keyword evidence="1" id="KW-0812">Transmembrane</keyword>
<reference evidence="2" key="1">
    <citation type="submission" date="2020-09" db="EMBL/GenBank/DDBJ databases">
        <title>Draft Genome Sequence of Paenibacillus sp. WST5.</title>
        <authorList>
            <person name="Bao Z."/>
        </authorList>
    </citation>
    <scope>NUCLEOTIDE SEQUENCE</scope>
    <source>
        <strain evidence="2">WST5</strain>
    </source>
</reference>
<feature type="transmembrane region" description="Helical" evidence="1">
    <location>
        <begin position="242"/>
        <end position="260"/>
    </location>
</feature>
<feature type="transmembrane region" description="Helical" evidence="1">
    <location>
        <begin position="218"/>
        <end position="235"/>
    </location>
</feature>
<proteinExistence type="predicted"/>
<organism evidence="2 3">
    <name type="scientific">Paenibacillus sedimenti</name>
    <dbReference type="NCBI Taxonomy" id="2770274"/>
    <lineage>
        <taxon>Bacteria</taxon>
        <taxon>Bacillati</taxon>
        <taxon>Bacillota</taxon>
        <taxon>Bacilli</taxon>
        <taxon>Bacillales</taxon>
        <taxon>Paenibacillaceae</taxon>
        <taxon>Paenibacillus</taxon>
    </lineage>
</organism>
<feature type="transmembrane region" description="Helical" evidence="1">
    <location>
        <begin position="32"/>
        <end position="54"/>
    </location>
</feature>
<feature type="transmembrane region" description="Helical" evidence="1">
    <location>
        <begin position="164"/>
        <end position="183"/>
    </location>
</feature>
<protein>
    <recommendedName>
        <fullName evidence="4">O-antigen ligase family protein</fullName>
    </recommendedName>
</protein>
<dbReference type="Proteomes" id="UP000650466">
    <property type="component" value="Unassembled WGS sequence"/>
</dbReference>
<keyword evidence="1" id="KW-0472">Membrane</keyword>
<accession>A0A926KPA7</accession>
<dbReference type="EMBL" id="JACVVD010000002">
    <property type="protein sequence ID" value="MBD0379769.1"/>
    <property type="molecule type" value="Genomic_DNA"/>
</dbReference>
<evidence type="ECO:0000313" key="3">
    <source>
        <dbReference type="Proteomes" id="UP000650466"/>
    </source>
</evidence>
<dbReference type="AlphaFoldDB" id="A0A926KPA7"/>
<feature type="transmembrane region" description="Helical" evidence="1">
    <location>
        <begin position="358"/>
        <end position="375"/>
    </location>
</feature>
<evidence type="ECO:0008006" key="4">
    <source>
        <dbReference type="Google" id="ProtNLM"/>
    </source>
</evidence>
<comment type="caution">
    <text evidence="2">The sequence shown here is derived from an EMBL/GenBank/DDBJ whole genome shotgun (WGS) entry which is preliminary data.</text>
</comment>
<dbReference type="RefSeq" id="WP_188173557.1">
    <property type="nucleotide sequence ID" value="NZ_JACVVD010000002.1"/>
</dbReference>
<feature type="transmembrane region" description="Helical" evidence="1">
    <location>
        <begin position="195"/>
        <end position="212"/>
    </location>
</feature>
<feature type="transmembrane region" description="Helical" evidence="1">
    <location>
        <begin position="66"/>
        <end position="88"/>
    </location>
</feature>